<evidence type="ECO:0000256" key="2">
    <source>
        <dbReference type="ARBA" id="ARBA00004123"/>
    </source>
</evidence>
<evidence type="ECO:0000256" key="3">
    <source>
        <dbReference type="ARBA" id="ARBA00006958"/>
    </source>
</evidence>
<protein>
    <recommendedName>
        <fullName evidence="8">DDE Tnp4 domain-containing protein</fullName>
    </recommendedName>
</protein>
<organism evidence="9 10">
    <name type="scientific">Coptotermes formosanus</name>
    <name type="common">Formosan subterranean termite</name>
    <dbReference type="NCBI Taxonomy" id="36987"/>
    <lineage>
        <taxon>Eukaryota</taxon>
        <taxon>Metazoa</taxon>
        <taxon>Ecdysozoa</taxon>
        <taxon>Arthropoda</taxon>
        <taxon>Hexapoda</taxon>
        <taxon>Insecta</taxon>
        <taxon>Pterygota</taxon>
        <taxon>Neoptera</taxon>
        <taxon>Polyneoptera</taxon>
        <taxon>Dictyoptera</taxon>
        <taxon>Blattodea</taxon>
        <taxon>Blattoidea</taxon>
        <taxon>Termitoidae</taxon>
        <taxon>Rhinotermitidae</taxon>
        <taxon>Coptotermes</taxon>
    </lineage>
</organism>
<accession>A0A6L2PKP4</accession>
<keyword evidence="10" id="KW-1185">Reference proteome</keyword>
<evidence type="ECO:0000256" key="4">
    <source>
        <dbReference type="ARBA" id="ARBA00022722"/>
    </source>
</evidence>
<dbReference type="EMBL" id="BLKM01000407">
    <property type="protein sequence ID" value="GFG33119.1"/>
    <property type="molecule type" value="Genomic_DNA"/>
</dbReference>
<evidence type="ECO:0000256" key="6">
    <source>
        <dbReference type="ARBA" id="ARBA00022801"/>
    </source>
</evidence>
<dbReference type="PANTHER" id="PTHR22930">
    <property type="match status" value="1"/>
</dbReference>
<keyword evidence="7" id="KW-0539">Nucleus</keyword>
<gene>
    <name evidence="9" type="ORF">Cfor_03415</name>
</gene>
<comment type="cofactor">
    <cofactor evidence="1">
        <name>a divalent metal cation</name>
        <dbReference type="ChEBI" id="CHEBI:60240"/>
    </cofactor>
</comment>
<name>A0A6L2PKP4_COPFO</name>
<dbReference type="GO" id="GO:0004518">
    <property type="term" value="F:nuclease activity"/>
    <property type="evidence" value="ECO:0007669"/>
    <property type="project" value="UniProtKB-KW"/>
</dbReference>
<dbReference type="GO" id="GO:0046872">
    <property type="term" value="F:metal ion binding"/>
    <property type="evidence" value="ECO:0007669"/>
    <property type="project" value="UniProtKB-KW"/>
</dbReference>
<dbReference type="PANTHER" id="PTHR22930:SF269">
    <property type="entry name" value="NUCLEASE HARBI1-LIKE PROTEIN"/>
    <property type="match status" value="1"/>
</dbReference>
<reference evidence="10" key="1">
    <citation type="submission" date="2020-01" db="EMBL/GenBank/DDBJ databases">
        <title>Draft genome sequence of the Termite Coptotermes fromosanus.</title>
        <authorList>
            <person name="Itakura S."/>
            <person name="Yosikawa Y."/>
            <person name="Umezawa K."/>
        </authorList>
    </citation>
    <scope>NUCLEOTIDE SEQUENCE [LARGE SCALE GENOMIC DNA]</scope>
</reference>
<dbReference type="AlphaFoldDB" id="A0A6L2PKP4"/>
<proteinExistence type="inferred from homology"/>
<evidence type="ECO:0000313" key="9">
    <source>
        <dbReference type="EMBL" id="GFG33119.1"/>
    </source>
</evidence>
<evidence type="ECO:0000256" key="1">
    <source>
        <dbReference type="ARBA" id="ARBA00001968"/>
    </source>
</evidence>
<dbReference type="InterPro" id="IPR045249">
    <property type="entry name" value="HARBI1-like"/>
</dbReference>
<evidence type="ECO:0000256" key="5">
    <source>
        <dbReference type="ARBA" id="ARBA00022723"/>
    </source>
</evidence>
<evidence type="ECO:0000256" key="7">
    <source>
        <dbReference type="ARBA" id="ARBA00023242"/>
    </source>
</evidence>
<keyword evidence="6" id="KW-0378">Hydrolase</keyword>
<dbReference type="Proteomes" id="UP000502823">
    <property type="component" value="Unassembled WGS sequence"/>
</dbReference>
<dbReference type="Pfam" id="PF13359">
    <property type="entry name" value="DDE_Tnp_4"/>
    <property type="match status" value="1"/>
</dbReference>
<dbReference type="GO" id="GO:0005634">
    <property type="term" value="C:nucleus"/>
    <property type="evidence" value="ECO:0007669"/>
    <property type="project" value="UniProtKB-SubCell"/>
</dbReference>
<keyword evidence="4" id="KW-0540">Nuclease</keyword>
<keyword evidence="5" id="KW-0479">Metal-binding</keyword>
<evidence type="ECO:0000259" key="8">
    <source>
        <dbReference type="Pfam" id="PF13359"/>
    </source>
</evidence>
<dbReference type="InParanoid" id="A0A6L2PKP4"/>
<dbReference type="OrthoDB" id="2668416at2759"/>
<sequence>MLLYGRNAKLSTVLLSDVYSKCSVVTEGDVYFRHKDINKEAVRSSRTVWCYDGTNFQNCIGAVDGKHIRICKPDGSGSEFFNYKSYFSTVLMALVDADYKFIAIEVGAHGSPSDSNIFKQFHLYKRLDRNELNMPKGGPLPLDESGEHMPSVIVGDEAFALSEHVLRPYPHRKLSIAKRIFNYGLTRARRMVECAFGILCNKWRVYHRAINLHPDFADIVVKACCVLHNYVRARDGVRFEDTLHECPLENIESFGTRSMVRGTGVREYFTKYFISPQGCFPWQYDKV</sequence>
<comment type="subcellular location">
    <subcellularLocation>
        <location evidence="2">Nucleus</location>
    </subcellularLocation>
</comment>
<feature type="domain" description="DDE Tnp4" evidence="8">
    <location>
        <begin position="63"/>
        <end position="229"/>
    </location>
</feature>
<evidence type="ECO:0000313" key="10">
    <source>
        <dbReference type="Proteomes" id="UP000502823"/>
    </source>
</evidence>
<comment type="similarity">
    <text evidence="3">Belongs to the HARBI1 family.</text>
</comment>
<comment type="caution">
    <text evidence="9">The sequence shown here is derived from an EMBL/GenBank/DDBJ whole genome shotgun (WGS) entry which is preliminary data.</text>
</comment>
<dbReference type="GO" id="GO:0016787">
    <property type="term" value="F:hydrolase activity"/>
    <property type="evidence" value="ECO:0007669"/>
    <property type="project" value="UniProtKB-KW"/>
</dbReference>
<dbReference type="InterPro" id="IPR027806">
    <property type="entry name" value="HARBI1_dom"/>
</dbReference>